<comment type="caution">
    <text evidence="2">The sequence shown here is derived from an EMBL/GenBank/DDBJ whole genome shotgun (WGS) entry which is preliminary data.</text>
</comment>
<dbReference type="AlphaFoldDB" id="A0A1V4KYC4"/>
<dbReference type="EMBL" id="LSYS01001150">
    <property type="protein sequence ID" value="OPJ89412.1"/>
    <property type="molecule type" value="Genomic_DNA"/>
</dbReference>
<accession>A0A1V4KYC4</accession>
<name>A0A1V4KYC4_PATFA</name>
<evidence type="ECO:0000256" key="1">
    <source>
        <dbReference type="SAM" id="MobiDB-lite"/>
    </source>
</evidence>
<proteinExistence type="predicted"/>
<protein>
    <submittedName>
        <fullName evidence="2">Uncharacterized protein</fullName>
    </submittedName>
</protein>
<reference evidence="2 3" key="1">
    <citation type="submission" date="2016-02" db="EMBL/GenBank/DDBJ databases">
        <title>Band-tailed pigeon sequencing and assembly.</title>
        <authorList>
            <person name="Soares A.E."/>
            <person name="Novak B.J."/>
            <person name="Rice E.S."/>
            <person name="O'Connell B."/>
            <person name="Chang D."/>
            <person name="Weber S."/>
            <person name="Shapiro B."/>
        </authorList>
    </citation>
    <scope>NUCLEOTIDE SEQUENCE [LARGE SCALE GENOMIC DNA]</scope>
    <source>
        <strain evidence="2">BTP2013</strain>
        <tissue evidence="2">Blood</tissue>
    </source>
</reference>
<evidence type="ECO:0000313" key="2">
    <source>
        <dbReference type="EMBL" id="OPJ89412.1"/>
    </source>
</evidence>
<dbReference type="Proteomes" id="UP000190648">
    <property type="component" value="Unassembled WGS sequence"/>
</dbReference>
<evidence type="ECO:0000313" key="3">
    <source>
        <dbReference type="Proteomes" id="UP000190648"/>
    </source>
</evidence>
<organism evidence="2 3">
    <name type="scientific">Patagioenas fasciata monilis</name>
    <dbReference type="NCBI Taxonomy" id="372326"/>
    <lineage>
        <taxon>Eukaryota</taxon>
        <taxon>Metazoa</taxon>
        <taxon>Chordata</taxon>
        <taxon>Craniata</taxon>
        <taxon>Vertebrata</taxon>
        <taxon>Euteleostomi</taxon>
        <taxon>Archelosauria</taxon>
        <taxon>Archosauria</taxon>
        <taxon>Dinosauria</taxon>
        <taxon>Saurischia</taxon>
        <taxon>Theropoda</taxon>
        <taxon>Coelurosauria</taxon>
        <taxon>Aves</taxon>
        <taxon>Neognathae</taxon>
        <taxon>Neoaves</taxon>
        <taxon>Columbimorphae</taxon>
        <taxon>Columbiformes</taxon>
        <taxon>Columbidae</taxon>
        <taxon>Patagioenas</taxon>
    </lineage>
</organism>
<gene>
    <name evidence="2" type="ORF">AV530_003643</name>
</gene>
<sequence>MSALLLGSKGFLHTDSESRSQRCRGCGGQSTPGPIQAVPGPALSGHPRGRTGEAQLPPAVPSESFVKSWGTSISSCSPALL</sequence>
<feature type="region of interest" description="Disordered" evidence="1">
    <location>
        <begin position="1"/>
        <end position="59"/>
    </location>
</feature>
<keyword evidence="3" id="KW-1185">Reference proteome</keyword>